<organism evidence="1 2">
    <name type="scientific">Helicocarpus griseus UAMH5409</name>
    <dbReference type="NCBI Taxonomy" id="1447875"/>
    <lineage>
        <taxon>Eukaryota</taxon>
        <taxon>Fungi</taxon>
        <taxon>Dikarya</taxon>
        <taxon>Ascomycota</taxon>
        <taxon>Pezizomycotina</taxon>
        <taxon>Eurotiomycetes</taxon>
        <taxon>Eurotiomycetidae</taxon>
        <taxon>Onygenales</taxon>
        <taxon>Ajellomycetaceae</taxon>
        <taxon>Helicocarpus</taxon>
    </lineage>
</organism>
<accession>A0A2B7XSG3</accession>
<name>A0A2B7XSG3_9EURO</name>
<comment type="caution">
    <text evidence="1">The sequence shown here is derived from an EMBL/GenBank/DDBJ whole genome shotgun (WGS) entry which is preliminary data.</text>
</comment>
<dbReference type="OrthoDB" id="4193134at2759"/>
<reference evidence="1 2" key="1">
    <citation type="submission" date="2017-10" db="EMBL/GenBank/DDBJ databases">
        <title>Comparative genomics in systemic dimorphic fungi from Ajellomycetaceae.</title>
        <authorList>
            <person name="Munoz J.F."/>
            <person name="Mcewen J.G."/>
            <person name="Clay O.K."/>
            <person name="Cuomo C.A."/>
        </authorList>
    </citation>
    <scope>NUCLEOTIDE SEQUENCE [LARGE SCALE GENOMIC DNA]</scope>
    <source>
        <strain evidence="1 2">UAMH5409</strain>
    </source>
</reference>
<proteinExistence type="predicted"/>
<gene>
    <name evidence="1" type="ORF">AJ79_04830</name>
</gene>
<dbReference type="Proteomes" id="UP000223968">
    <property type="component" value="Unassembled WGS sequence"/>
</dbReference>
<protein>
    <recommendedName>
        <fullName evidence="3">Aminoglycoside phosphotransferase domain-containing protein</fullName>
    </recommendedName>
</protein>
<evidence type="ECO:0008006" key="3">
    <source>
        <dbReference type="Google" id="ProtNLM"/>
    </source>
</evidence>
<evidence type="ECO:0000313" key="1">
    <source>
        <dbReference type="EMBL" id="PGH11572.1"/>
    </source>
</evidence>
<evidence type="ECO:0000313" key="2">
    <source>
        <dbReference type="Proteomes" id="UP000223968"/>
    </source>
</evidence>
<dbReference type="AlphaFoldDB" id="A0A2B7XSG3"/>
<dbReference type="EMBL" id="PDNB01000071">
    <property type="protein sequence ID" value="PGH11572.1"/>
    <property type="molecule type" value="Genomic_DNA"/>
</dbReference>
<sequence length="323" mass="37076">MASSAGSTITKSLPLLLKTIDLKDALEDDENVLQKISYPGLRDEFMHYLLSRRLDIEAIVTGHLGLRTGSCQVAEEGWLHGSFNSVFLSMSKILIIRPSGCFLEPHFLTRQERGTIQGIRRRNFVAKLQHMSGCNNTVLLYQFLLCWDLALLTVRVQRYPALGHGYMILQYVEEANACILSKTWNDLRHDNIRRTNLFRDMSRIILALASHPFPHIGSLRMDSQGFIHLKNRPLTLRLQHLENEGIPTDISKDQIYFTSDAYVLDLLACYDSKLRYQPNSILDDFDGHAQMAAVTIMRATHSHYLQRSLRWAFNLYPHRSSSE</sequence>
<dbReference type="STRING" id="1447875.A0A2B7XSG3"/>
<keyword evidence="2" id="KW-1185">Reference proteome</keyword>